<feature type="region of interest" description="Disordered" evidence="10">
    <location>
        <begin position="187"/>
        <end position="238"/>
    </location>
</feature>
<keyword evidence="11" id="KW-0732">Signal</keyword>
<dbReference type="PRINTS" id="PR00705">
    <property type="entry name" value="PAPAIN"/>
</dbReference>
<protein>
    <recommendedName>
        <fullName evidence="4">Dipeptidyl peptidase 1</fullName>
    </recommendedName>
    <alternativeName>
        <fullName evidence="6">Cathepsin C</fullName>
    </alternativeName>
    <alternativeName>
        <fullName evidence="5">Cathepsin J</fullName>
    </alternativeName>
    <alternativeName>
        <fullName evidence="8">Dipeptidyl peptidase I</fullName>
    </alternativeName>
    <alternativeName>
        <fullName evidence="7">Dipeptidyl transferase</fullName>
    </alternativeName>
</protein>
<dbReference type="InterPro" id="IPR025660">
    <property type="entry name" value="Pept_his_AS"/>
</dbReference>
<dbReference type="InterPro" id="IPR013128">
    <property type="entry name" value="Peptidase_C1A"/>
</dbReference>
<comment type="cofactor">
    <cofactor evidence="1">
        <name>chloride</name>
        <dbReference type="ChEBI" id="CHEBI:17996"/>
    </cofactor>
</comment>
<evidence type="ECO:0000256" key="3">
    <source>
        <dbReference type="ARBA" id="ARBA00011610"/>
    </source>
</evidence>
<dbReference type="InterPro" id="IPR000668">
    <property type="entry name" value="Peptidase_C1A_C"/>
</dbReference>
<dbReference type="EMBL" id="JBGBPQ010000002">
    <property type="protein sequence ID" value="KAL1528019.1"/>
    <property type="molecule type" value="Genomic_DNA"/>
</dbReference>
<dbReference type="Gene3D" id="2.40.50.170">
    <property type="entry name" value="Cysteine proteinases. Chain C"/>
    <property type="match status" value="1"/>
</dbReference>
<evidence type="ECO:0000256" key="5">
    <source>
        <dbReference type="ARBA" id="ARBA00029762"/>
    </source>
</evidence>
<dbReference type="PROSITE" id="PS00639">
    <property type="entry name" value="THIOL_PROTEASE_HIS"/>
    <property type="match status" value="1"/>
</dbReference>
<comment type="caution">
    <text evidence="13">The sequence shown here is derived from an EMBL/GenBank/DDBJ whole genome shotgun (WGS) entry which is preliminary data.</text>
</comment>
<evidence type="ECO:0000256" key="1">
    <source>
        <dbReference type="ARBA" id="ARBA00001923"/>
    </source>
</evidence>
<evidence type="ECO:0000256" key="11">
    <source>
        <dbReference type="SAM" id="SignalP"/>
    </source>
</evidence>
<evidence type="ECO:0000256" key="2">
    <source>
        <dbReference type="ARBA" id="ARBA00008455"/>
    </source>
</evidence>
<dbReference type="GO" id="GO:0006508">
    <property type="term" value="P:proteolysis"/>
    <property type="evidence" value="ECO:0007669"/>
    <property type="project" value="InterPro"/>
</dbReference>
<evidence type="ECO:0000259" key="12">
    <source>
        <dbReference type="SMART" id="SM00645"/>
    </source>
</evidence>
<dbReference type="SUPFAM" id="SSF75001">
    <property type="entry name" value="Dipeptidyl peptidase I (cathepsin C), exclusion domain"/>
    <property type="match status" value="1"/>
</dbReference>
<gene>
    <name evidence="13" type="ORF">AB1Y20_009388</name>
</gene>
<sequence>MFWLLSPVAAHLELLSHAVLADLPVHCLHHDIAGRWELHIGAPSAEAQRCGAHTPGQTADPMAKAEGVVRPRRLYRVSLVSPNLAVGEDGASGFWTMVYDEGFEIRIGGTSYFAFSAFHKSSEPANNAPLAPADTKGYASECNRTAAGWYRANSSAPVWGCYFALQRARQSSADAVEQLAAFEKRKDEGAVTMQRPSVSGAGSSATSGQPLQPSTYDASPLKDDGRPRQNESKSFIARSKIDSSPEEMRFASLPREWDWRNVSGVSYLPPVRAQGSCGSCYAISTIAMLESRIAIASGGRERVHLSVQDVLSCSPYSQGCEGGFPYLVGKYLHDFGVPSEECFPYASPNEVPCSQHCATPARRWRAVDYRYVGGWYGGCKEVEMMREIYSRGPIVVGFEAHRQLYGYTGGIVSAAAEFAGSIRRRAPLAEEMGPVVAPPDGSMPPGANVDFMEGSGGRANEFGVSSLNGSYTGNASNEIGGEDEEYADNSGTEARVDGSTTSVERWWERTNHAVLVVGWGLEQPSGRKYWVAMNTWGAEWGEKGFFRIARGTDDSAFESMAVAADVGFPKRPFRRFSQKGMSNSAEQVRSLQPEGLMDKGGADRTQSHESTTTTMHAPQERGILWGGLQAVLKYIVQR</sequence>
<dbReference type="Gene3D" id="3.90.70.10">
    <property type="entry name" value="Cysteine proteinases"/>
    <property type="match status" value="1"/>
</dbReference>
<evidence type="ECO:0000256" key="7">
    <source>
        <dbReference type="ARBA" id="ARBA00030778"/>
    </source>
</evidence>
<comment type="similarity">
    <text evidence="2">Belongs to the peptidase C1 family.</text>
</comment>
<dbReference type="Proteomes" id="UP001515480">
    <property type="component" value="Unassembled WGS sequence"/>
</dbReference>
<dbReference type="GO" id="GO:0008234">
    <property type="term" value="F:cysteine-type peptidase activity"/>
    <property type="evidence" value="ECO:0007669"/>
    <property type="project" value="InterPro"/>
</dbReference>
<keyword evidence="14" id="KW-1185">Reference proteome</keyword>
<feature type="chain" id="PRO_5044313846" description="Dipeptidyl peptidase 1" evidence="11">
    <location>
        <begin position="22"/>
        <end position="638"/>
    </location>
</feature>
<evidence type="ECO:0000256" key="4">
    <source>
        <dbReference type="ARBA" id="ARBA00014709"/>
    </source>
</evidence>
<feature type="compositionally biased region" description="Low complexity" evidence="10">
    <location>
        <begin position="197"/>
        <end position="208"/>
    </location>
</feature>
<dbReference type="AlphaFoldDB" id="A0AB34K205"/>
<dbReference type="Pfam" id="PF08773">
    <property type="entry name" value="CathepsinC_exc"/>
    <property type="match status" value="1"/>
</dbReference>
<feature type="domain" description="Peptidase C1A papain C-terminal" evidence="12">
    <location>
        <begin position="253"/>
        <end position="565"/>
    </location>
</feature>
<dbReference type="InterPro" id="IPR038765">
    <property type="entry name" value="Papain-like_cys_pep_sf"/>
</dbReference>
<dbReference type="SUPFAM" id="SSF54001">
    <property type="entry name" value="Cysteine proteinases"/>
    <property type="match status" value="1"/>
</dbReference>
<evidence type="ECO:0000256" key="10">
    <source>
        <dbReference type="SAM" id="MobiDB-lite"/>
    </source>
</evidence>
<evidence type="ECO:0000256" key="6">
    <source>
        <dbReference type="ARBA" id="ARBA00029779"/>
    </source>
</evidence>
<comment type="subunit">
    <text evidence="3">Tetramer of heterotrimers consisting of exclusion domain, heavy- and light chains.</text>
</comment>
<organism evidence="13 14">
    <name type="scientific">Prymnesium parvum</name>
    <name type="common">Toxic golden alga</name>
    <dbReference type="NCBI Taxonomy" id="97485"/>
    <lineage>
        <taxon>Eukaryota</taxon>
        <taxon>Haptista</taxon>
        <taxon>Haptophyta</taxon>
        <taxon>Prymnesiophyceae</taxon>
        <taxon>Prymnesiales</taxon>
        <taxon>Prymnesiaceae</taxon>
        <taxon>Prymnesium</taxon>
    </lineage>
</organism>
<dbReference type="Gene3D" id="2.40.128.80">
    <property type="entry name" value="Cathepsin C, exclusion domain"/>
    <property type="match status" value="1"/>
</dbReference>
<dbReference type="InterPro" id="IPR000169">
    <property type="entry name" value="Pept_cys_AS"/>
</dbReference>
<dbReference type="InterPro" id="IPR014882">
    <property type="entry name" value="CathepsinC_exc"/>
</dbReference>
<reference evidence="13 14" key="1">
    <citation type="journal article" date="2024" name="Science">
        <title>Giant polyketide synthase enzymes in the biosynthesis of giant marine polyether toxins.</title>
        <authorList>
            <person name="Fallon T.R."/>
            <person name="Shende V.V."/>
            <person name="Wierzbicki I.H."/>
            <person name="Pendleton A.L."/>
            <person name="Watervoot N.F."/>
            <person name="Auber R.P."/>
            <person name="Gonzalez D.J."/>
            <person name="Wisecaver J.H."/>
            <person name="Moore B.S."/>
        </authorList>
    </citation>
    <scope>NUCLEOTIDE SEQUENCE [LARGE SCALE GENOMIC DNA]</scope>
    <source>
        <strain evidence="13 14">12B1</strain>
    </source>
</reference>
<accession>A0AB34K205</accession>
<comment type="function">
    <text evidence="9">Thiol protease. Has dipeptidylpeptidase activity. Active against a broad range of dipeptide substrates composed of both polar and hydrophobic amino acids. Proline cannot occupy the P1 position and arginine cannot occupy the P2 position of the substrate. Can act as both an exopeptidase and endopeptidase. Activates serine proteases such as elastase, cathepsin G and granzymes A and B.</text>
</comment>
<feature type="compositionally biased region" description="Polar residues" evidence="10">
    <location>
        <begin position="579"/>
        <end position="590"/>
    </location>
</feature>
<dbReference type="InterPro" id="IPR036496">
    <property type="entry name" value="CathepsinC_exc_dom_sf"/>
</dbReference>
<dbReference type="SMART" id="SM00645">
    <property type="entry name" value="Pept_C1"/>
    <property type="match status" value="1"/>
</dbReference>
<evidence type="ECO:0000313" key="14">
    <source>
        <dbReference type="Proteomes" id="UP001515480"/>
    </source>
</evidence>
<dbReference type="Pfam" id="PF00112">
    <property type="entry name" value="Peptidase_C1"/>
    <property type="match status" value="2"/>
</dbReference>
<evidence type="ECO:0000256" key="8">
    <source>
        <dbReference type="ARBA" id="ARBA00032961"/>
    </source>
</evidence>
<evidence type="ECO:0000256" key="9">
    <source>
        <dbReference type="ARBA" id="ARBA00045556"/>
    </source>
</evidence>
<proteinExistence type="inferred from homology"/>
<feature type="compositionally biased region" description="Basic and acidic residues" evidence="10">
    <location>
        <begin position="596"/>
        <end position="607"/>
    </location>
</feature>
<feature type="compositionally biased region" description="Basic and acidic residues" evidence="10">
    <location>
        <begin position="220"/>
        <end position="231"/>
    </location>
</feature>
<dbReference type="PROSITE" id="PS00139">
    <property type="entry name" value="THIOL_PROTEASE_CYS"/>
    <property type="match status" value="1"/>
</dbReference>
<feature type="region of interest" description="Disordered" evidence="10">
    <location>
        <begin position="579"/>
        <end position="615"/>
    </location>
</feature>
<feature type="signal peptide" evidence="11">
    <location>
        <begin position="1"/>
        <end position="21"/>
    </location>
</feature>
<evidence type="ECO:0000313" key="13">
    <source>
        <dbReference type="EMBL" id="KAL1528019.1"/>
    </source>
</evidence>
<dbReference type="PANTHER" id="PTHR12411">
    <property type="entry name" value="CYSTEINE PROTEASE FAMILY C1-RELATED"/>
    <property type="match status" value="1"/>
</dbReference>
<name>A0AB34K205_PRYPA</name>